<dbReference type="GO" id="GO:0004146">
    <property type="term" value="F:dihydrofolate reductase activity"/>
    <property type="evidence" value="ECO:0007669"/>
    <property type="project" value="UniProtKB-EC"/>
</dbReference>
<dbReference type="PROSITE" id="PS00075">
    <property type="entry name" value="DHFR_1"/>
    <property type="match status" value="1"/>
</dbReference>
<comment type="pathway">
    <text evidence="1 7">Cofactor biosynthesis; tetrahydrofolate biosynthesis; 5,6,7,8-tetrahydrofolate from 7,8-dihydrofolate: step 1/1.</text>
</comment>
<comment type="catalytic activity">
    <reaction evidence="7">
        <text>(6S)-5,6,7,8-tetrahydrofolate + NADP(+) = 7,8-dihydrofolate + NADPH + H(+)</text>
        <dbReference type="Rhea" id="RHEA:15009"/>
        <dbReference type="ChEBI" id="CHEBI:15378"/>
        <dbReference type="ChEBI" id="CHEBI:57451"/>
        <dbReference type="ChEBI" id="CHEBI:57453"/>
        <dbReference type="ChEBI" id="CHEBI:57783"/>
        <dbReference type="ChEBI" id="CHEBI:58349"/>
        <dbReference type="EC" id="1.5.1.3"/>
    </reaction>
</comment>
<sequence>MTIAFMWAEAHNHLIGDHGRLPWHLPADLQHFKRTTLNQIVVMGRKTYAGMGRPLPSRTNIVLSHQTDYSVAPGVLLLHDVPAVLAYAAAHPQQETIIIGGAQIFALFKNQVERLYVTKIDTSFTGDTFMPALDWAAFEQISLIPGKVDAKNRYPHAFITYQRRSK</sequence>
<comment type="caution">
    <text evidence="10">The sequence shown here is derived from an EMBL/GenBank/DDBJ whole genome shotgun (WGS) entry which is preliminary data.</text>
</comment>
<evidence type="ECO:0000256" key="6">
    <source>
        <dbReference type="ARBA" id="ARBA00023002"/>
    </source>
</evidence>
<dbReference type="EC" id="1.5.1.3" evidence="3 7"/>
<dbReference type="InterPro" id="IPR017925">
    <property type="entry name" value="DHFR_CS"/>
</dbReference>
<dbReference type="EMBL" id="JBHTIO010000037">
    <property type="protein sequence ID" value="MFD0897564.1"/>
    <property type="molecule type" value="Genomic_DNA"/>
</dbReference>
<name>A0ABW3EDT5_9LACO</name>
<evidence type="ECO:0000259" key="9">
    <source>
        <dbReference type="PROSITE" id="PS51330"/>
    </source>
</evidence>
<evidence type="ECO:0000256" key="4">
    <source>
        <dbReference type="ARBA" id="ARBA00022563"/>
    </source>
</evidence>
<evidence type="ECO:0000256" key="8">
    <source>
        <dbReference type="RuleBase" id="RU004474"/>
    </source>
</evidence>
<accession>A0ABW3EDT5</accession>
<dbReference type="CDD" id="cd00209">
    <property type="entry name" value="DHFR"/>
    <property type="match status" value="1"/>
</dbReference>
<protein>
    <recommendedName>
        <fullName evidence="3 7">Dihydrofolate reductase</fullName>
        <ecNumber evidence="3 7">1.5.1.3</ecNumber>
    </recommendedName>
</protein>
<keyword evidence="11" id="KW-1185">Reference proteome</keyword>
<reference evidence="11" key="1">
    <citation type="journal article" date="2019" name="Int. J. Syst. Evol. Microbiol.">
        <title>The Global Catalogue of Microorganisms (GCM) 10K type strain sequencing project: providing services to taxonomists for standard genome sequencing and annotation.</title>
        <authorList>
            <consortium name="The Broad Institute Genomics Platform"/>
            <consortium name="The Broad Institute Genome Sequencing Center for Infectious Disease"/>
            <person name="Wu L."/>
            <person name="Ma J."/>
        </authorList>
    </citation>
    <scope>NUCLEOTIDE SEQUENCE [LARGE SCALE GENOMIC DNA]</scope>
    <source>
        <strain evidence="11">CCM 8925</strain>
    </source>
</reference>
<gene>
    <name evidence="10" type="ORF">ACFQZ7_07405</name>
</gene>
<keyword evidence="6 7" id="KW-0560">Oxidoreductase</keyword>
<dbReference type="PRINTS" id="PR00070">
    <property type="entry name" value="DHFR"/>
</dbReference>
<dbReference type="InterPro" id="IPR012259">
    <property type="entry name" value="DHFR"/>
</dbReference>
<evidence type="ECO:0000256" key="2">
    <source>
        <dbReference type="ARBA" id="ARBA00009539"/>
    </source>
</evidence>
<evidence type="ECO:0000256" key="7">
    <source>
        <dbReference type="PIRNR" id="PIRNR000194"/>
    </source>
</evidence>
<dbReference type="SUPFAM" id="SSF53597">
    <property type="entry name" value="Dihydrofolate reductase-like"/>
    <property type="match status" value="1"/>
</dbReference>
<evidence type="ECO:0000256" key="3">
    <source>
        <dbReference type="ARBA" id="ARBA00012856"/>
    </source>
</evidence>
<dbReference type="RefSeq" id="WP_137637625.1">
    <property type="nucleotide sequence ID" value="NZ_BJDN01000010.1"/>
</dbReference>
<dbReference type="InterPro" id="IPR024072">
    <property type="entry name" value="DHFR-like_dom_sf"/>
</dbReference>
<dbReference type="Proteomes" id="UP001597104">
    <property type="component" value="Unassembled WGS sequence"/>
</dbReference>
<dbReference type="PANTHER" id="PTHR48069">
    <property type="entry name" value="DIHYDROFOLATE REDUCTASE"/>
    <property type="match status" value="1"/>
</dbReference>
<dbReference type="PIRSF" id="PIRSF000194">
    <property type="entry name" value="DHFR"/>
    <property type="match status" value="1"/>
</dbReference>
<comment type="similarity">
    <text evidence="2 7 8">Belongs to the dihydrofolate reductase family.</text>
</comment>
<keyword evidence="5 7" id="KW-0521">NADP</keyword>
<dbReference type="Gene3D" id="3.40.430.10">
    <property type="entry name" value="Dihydrofolate Reductase, subunit A"/>
    <property type="match status" value="1"/>
</dbReference>
<evidence type="ECO:0000313" key="10">
    <source>
        <dbReference type="EMBL" id="MFD0897564.1"/>
    </source>
</evidence>
<dbReference type="Pfam" id="PF00186">
    <property type="entry name" value="DHFR_1"/>
    <property type="match status" value="1"/>
</dbReference>
<evidence type="ECO:0000256" key="1">
    <source>
        <dbReference type="ARBA" id="ARBA00004903"/>
    </source>
</evidence>
<dbReference type="InterPro" id="IPR001796">
    <property type="entry name" value="DHFR_dom"/>
</dbReference>
<comment type="function">
    <text evidence="7">Key enzyme in folate metabolism. Catalyzes an essential reaction for de novo glycine and purine synthesis, and for DNA precursor synthesis.</text>
</comment>
<evidence type="ECO:0000313" key="11">
    <source>
        <dbReference type="Proteomes" id="UP001597104"/>
    </source>
</evidence>
<keyword evidence="4 7" id="KW-0554">One-carbon metabolism</keyword>
<organism evidence="10 11">
    <name type="scientific">Loigolactobacillus binensis</name>
    <dbReference type="NCBI Taxonomy" id="2559922"/>
    <lineage>
        <taxon>Bacteria</taxon>
        <taxon>Bacillati</taxon>
        <taxon>Bacillota</taxon>
        <taxon>Bacilli</taxon>
        <taxon>Lactobacillales</taxon>
        <taxon>Lactobacillaceae</taxon>
        <taxon>Loigolactobacillus</taxon>
    </lineage>
</organism>
<feature type="domain" description="DHFR" evidence="9">
    <location>
        <begin position="2"/>
        <end position="163"/>
    </location>
</feature>
<dbReference type="PANTHER" id="PTHR48069:SF3">
    <property type="entry name" value="DIHYDROFOLATE REDUCTASE"/>
    <property type="match status" value="1"/>
</dbReference>
<evidence type="ECO:0000256" key="5">
    <source>
        <dbReference type="ARBA" id="ARBA00022857"/>
    </source>
</evidence>
<proteinExistence type="inferred from homology"/>
<dbReference type="PROSITE" id="PS51330">
    <property type="entry name" value="DHFR_2"/>
    <property type="match status" value="1"/>
</dbReference>